<feature type="binding site" evidence="9">
    <location>
        <begin position="127"/>
        <end position="129"/>
    </location>
    <ligand>
        <name>ATP</name>
        <dbReference type="ChEBI" id="CHEBI:30616"/>
    </ligand>
</feature>
<feature type="binding site" evidence="9">
    <location>
        <position position="64"/>
    </location>
    <ligand>
        <name>ATP</name>
        <dbReference type="ChEBI" id="CHEBI:30616"/>
    </ligand>
</feature>
<dbReference type="InterPro" id="IPR027417">
    <property type="entry name" value="P-loop_NTPase"/>
</dbReference>
<comment type="catalytic activity">
    <reaction evidence="9">
        <text>ATP + H2O = ADP + phosphate + H(+)</text>
        <dbReference type="Rhea" id="RHEA:13065"/>
        <dbReference type="ChEBI" id="CHEBI:15377"/>
        <dbReference type="ChEBI" id="CHEBI:15378"/>
        <dbReference type="ChEBI" id="CHEBI:30616"/>
        <dbReference type="ChEBI" id="CHEBI:43474"/>
        <dbReference type="ChEBI" id="CHEBI:456216"/>
    </reaction>
</comment>
<keyword evidence="6 9" id="KW-0238">DNA-binding</keyword>
<feature type="binding site" evidence="9">
    <location>
        <position position="19"/>
    </location>
    <ligand>
        <name>ATP</name>
        <dbReference type="ChEBI" id="CHEBI:30616"/>
    </ligand>
</feature>
<evidence type="ECO:0000259" key="10">
    <source>
        <dbReference type="SMART" id="SM00382"/>
    </source>
</evidence>
<feature type="binding site" evidence="9">
    <location>
        <position position="66"/>
    </location>
    <ligand>
        <name>ATP</name>
        <dbReference type="ChEBI" id="CHEBI:30616"/>
    </ligand>
</feature>
<dbReference type="Pfam" id="PF05491">
    <property type="entry name" value="WHD_RuvB"/>
    <property type="match status" value="1"/>
</dbReference>
<dbReference type="InterPro" id="IPR004605">
    <property type="entry name" value="DNA_helicase_Holl-junc_RuvB"/>
</dbReference>
<evidence type="ECO:0000256" key="7">
    <source>
        <dbReference type="ARBA" id="ARBA00023172"/>
    </source>
</evidence>
<comment type="caution">
    <text evidence="9">Lacks conserved residue(s) required for the propagation of feature annotation.</text>
</comment>
<keyword evidence="4 9" id="KW-0378">Hydrolase</keyword>
<evidence type="ECO:0000313" key="12">
    <source>
        <dbReference type="Proteomes" id="UP001466331"/>
    </source>
</evidence>
<keyword evidence="7 9" id="KW-0233">DNA recombination</keyword>
<evidence type="ECO:0000256" key="5">
    <source>
        <dbReference type="ARBA" id="ARBA00022840"/>
    </source>
</evidence>
<evidence type="ECO:0000256" key="4">
    <source>
        <dbReference type="ARBA" id="ARBA00022801"/>
    </source>
</evidence>
<reference evidence="11 12" key="1">
    <citation type="submission" date="2024-03" db="EMBL/GenBank/DDBJ databases">
        <title>Ignisphaera cupida sp. nov., a hyperthermophilic hydrolytic archaeon from a hot spring of Kamchatka, and proposal of Ignisphaeraceae fam. nov.</title>
        <authorList>
            <person name="Podosokorskaya O.A."/>
            <person name="Elcheninov A.G."/>
            <person name="Maltseva A.I."/>
            <person name="Zayulina K.S."/>
            <person name="Novikov A."/>
            <person name="Merkel A.Y."/>
        </authorList>
    </citation>
    <scope>NUCLEOTIDE SEQUENCE [LARGE SCALE GENOMIC DNA]</scope>
    <source>
        <strain evidence="11 12">38H-sp</strain>
    </source>
</reference>
<comment type="function">
    <text evidence="9">The RuvA-RuvB-RuvC complex processes Holliday junction (HJ) DNA during genetic recombination and DNA repair, while the RuvA-RuvB complex plays an important role in the rescue of blocked DNA replication forks via replication fork reversal (RFR). RuvA specifically binds to HJ cruciform DNA, conferring on it an open structure. The RuvB hexamer acts as an ATP-dependent pump, pulling dsDNA into and through the RuvAB complex. RuvB forms 2 homohexamers on either side of HJ DNA bound by 1 or 2 RuvA tetramers; 4 subunits per hexamer contact DNA at a time. Coordinated motions by a converter formed by DNA-disengaged RuvB subunits stimulates ATP hydrolysis and nucleotide exchange. Immobilization of the converter enables RuvB to convert the ATP-contained energy into a lever motion, pulling 2 nucleotides of DNA out of the RuvA tetramer per ATP hydrolyzed, thus driving DNA branch migration. The RuvB motors rotate together with the DNA substrate, which together with the progressing nucleotide cycle form the mechanistic basis for DNA recombination by continuous HJ branch migration. Branch migration allows RuvC to scan DNA until it finds its consensus sequence, where it cleaves and resolves cruciform DNA.</text>
</comment>
<feature type="binding site" evidence="9">
    <location>
        <position position="217"/>
    </location>
    <ligand>
        <name>ATP</name>
        <dbReference type="ChEBI" id="CHEBI:30616"/>
    </ligand>
</feature>
<dbReference type="InterPro" id="IPR036390">
    <property type="entry name" value="WH_DNA-bd_sf"/>
</dbReference>
<evidence type="ECO:0000256" key="3">
    <source>
        <dbReference type="ARBA" id="ARBA00022763"/>
    </source>
</evidence>
<proteinExistence type="inferred from homology"/>
<dbReference type="InterPro" id="IPR008823">
    <property type="entry name" value="RuvB_wg_C"/>
</dbReference>
<dbReference type="InterPro" id="IPR041445">
    <property type="entry name" value="AAA_lid_4"/>
</dbReference>
<feature type="binding site" evidence="9">
    <location>
        <position position="170"/>
    </location>
    <ligand>
        <name>ATP</name>
        <dbReference type="ChEBI" id="CHEBI:30616"/>
    </ligand>
</feature>
<evidence type="ECO:0000256" key="6">
    <source>
        <dbReference type="ARBA" id="ARBA00023125"/>
    </source>
</evidence>
<dbReference type="NCBIfam" id="TIGR00635">
    <property type="entry name" value="ruvB"/>
    <property type="match status" value="1"/>
</dbReference>
<dbReference type="SUPFAM" id="SSF46785">
    <property type="entry name" value="Winged helix' DNA-binding domain"/>
    <property type="match status" value="1"/>
</dbReference>
<dbReference type="GO" id="GO:0016787">
    <property type="term" value="F:hydrolase activity"/>
    <property type="evidence" value="ECO:0007669"/>
    <property type="project" value="UniProtKB-KW"/>
</dbReference>
<comment type="subunit">
    <text evidence="9">Homohexamer. Forms an RuvA(8)-RuvB(12)-Holliday junction (HJ) complex. HJ DNA is sandwiched between 2 RuvA tetramers; dsDNA enters through RuvA and exits via RuvB. An RuvB hexamer assembles on each DNA strand where it exits the tetramer. Each RuvB hexamer is contacted by two RuvA subunits (via domain III) on 2 adjacent RuvB subunits; this complex drives branch migration. In the full resolvosome a probable DNA-RuvA(4)-RuvB(12)-RuvC(2) complex forms which resolves the HJ.</text>
</comment>
<keyword evidence="8 9" id="KW-0234">DNA repair</keyword>
<keyword evidence="5 9" id="KW-0067">ATP-binding</keyword>
<dbReference type="SUPFAM" id="SSF52540">
    <property type="entry name" value="P-loop containing nucleoside triphosphate hydrolases"/>
    <property type="match status" value="1"/>
</dbReference>
<evidence type="ECO:0000256" key="8">
    <source>
        <dbReference type="ARBA" id="ARBA00023204"/>
    </source>
</evidence>
<sequence>MDSMLSPNFREEDAHEERLRPSFLNEFQGQNIIKENLRVFISAADSRGDALDHVLLTGPPGLGKTTLAGIIANERGVEFRVTSAPAIEKPKDLAGLLTTITPNGVLFIDEIHRLKPVIEEMLYIAMEDYALDWIIGQGPSARNVRIPLPPFTLIGATTKAGKISTPLISRFGITFHFNLYDKDDIVKVIERSASIMELDIKDDALFLLAQCSRGTPRIANRILRRVRDFAQVYEYDFINSEIVTITMKKLGIDSYGLEEHDRRILYTILKKFNGGPVGGENLAIALGESLDTLEDYYEPYLIRLGFIQRTSRGRIITPRGIEHIKNVYDIAGDDIDNEDQGFLF</sequence>
<keyword evidence="1 9" id="KW-0963">Cytoplasm</keyword>
<feature type="domain" description="AAA+ ATPase" evidence="10">
    <location>
        <begin position="50"/>
        <end position="181"/>
    </location>
</feature>
<feature type="binding site" evidence="9">
    <location>
        <position position="314"/>
    </location>
    <ligand>
        <name>DNA</name>
        <dbReference type="ChEBI" id="CHEBI:16991"/>
    </ligand>
</feature>
<dbReference type="HAMAP" id="MF_00016">
    <property type="entry name" value="DNA_HJ_migration_RuvB"/>
    <property type="match status" value="1"/>
</dbReference>
<protein>
    <recommendedName>
        <fullName evidence="9">Holliday junction branch migration complex subunit RuvB</fullName>
        <ecNumber evidence="9">3.6.4.-</ecNumber>
    </recommendedName>
</protein>
<comment type="similarity">
    <text evidence="9">Belongs to the RuvB family.</text>
</comment>
<name>A0ABU9UAT9_9SPIR</name>
<dbReference type="Proteomes" id="UP001466331">
    <property type="component" value="Unassembled WGS sequence"/>
</dbReference>
<feature type="binding site" evidence="9">
    <location>
        <position position="309"/>
    </location>
    <ligand>
        <name>DNA</name>
        <dbReference type="ChEBI" id="CHEBI:16991"/>
    </ligand>
</feature>
<keyword evidence="3 9" id="KW-0227">DNA damage</keyword>
<dbReference type="Pfam" id="PF17864">
    <property type="entry name" value="AAA_lid_4"/>
    <property type="match status" value="1"/>
</dbReference>
<feature type="binding site" evidence="9">
    <location>
        <position position="65"/>
    </location>
    <ligand>
        <name>Mg(2+)</name>
        <dbReference type="ChEBI" id="CHEBI:18420"/>
    </ligand>
</feature>
<dbReference type="SMART" id="SM00382">
    <property type="entry name" value="AAA"/>
    <property type="match status" value="1"/>
</dbReference>
<dbReference type="EMBL" id="JBCHKQ010000002">
    <property type="protein sequence ID" value="MEM5947787.1"/>
    <property type="molecule type" value="Genomic_DNA"/>
</dbReference>
<feature type="binding site" evidence="9">
    <location>
        <position position="61"/>
    </location>
    <ligand>
        <name>ATP</name>
        <dbReference type="ChEBI" id="CHEBI:30616"/>
    </ligand>
</feature>
<feature type="binding site" evidence="9">
    <location>
        <position position="65"/>
    </location>
    <ligand>
        <name>ATP</name>
        <dbReference type="ChEBI" id="CHEBI:30616"/>
    </ligand>
</feature>
<evidence type="ECO:0000256" key="1">
    <source>
        <dbReference type="ARBA" id="ARBA00022490"/>
    </source>
</evidence>
<comment type="domain">
    <text evidence="9">Has 3 domains, the large (RuvB-L) and small ATPase (RuvB-S) domains and the C-terminal head (RuvB-H) domain. The head domain binds DNA, while the ATPase domains jointly bind ATP, ADP or are empty depending on the state of the subunit in the translocation cycle. During a single DNA translocation step the structure of each domain remains the same, but their relative positions change.</text>
</comment>
<dbReference type="NCBIfam" id="NF000868">
    <property type="entry name" value="PRK00080.1"/>
    <property type="match status" value="1"/>
</dbReference>
<evidence type="ECO:0000313" key="11">
    <source>
        <dbReference type="EMBL" id="MEM5947787.1"/>
    </source>
</evidence>
<accession>A0ABU9UAT9</accession>
<organism evidence="11 12">
    <name type="scientific">Rarispira pelagica</name>
    <dbReference type="NCBI Taxonomy" id="3141764"/>
    <lineage>
        <taxon>Bacteria</taxon>
        <taxon>Pseudomonadati</taxon>
        <taxon>Spirochaetota</taxon>
        <taxon>Spirochaetia</taxon>
        <taxon>Winmispirales</taxon>
        <taxon>Winmispiraceae</taxon>
        <taxon>Rarispira</taxon>
    </lineage>
</organism>
<keyword evidence="12" id="KW-1185">Reference proteome</keyword>
<gene>
    <name evidence="9 11" type="primary">ruvB</name>
    <name evidence="11" type="ORF">WKV44_04440</name>
</gene>
<dbReference type="InterPro" id="IPR008824">
    <property type="entry name" value="RuvB-like_N"/>
</dbReference>
<evidence type="ECO:0000256" key="2">
    <source>
        <dbReference type="ARBA" id="ARBA00022741"/>
    </source>
</evidence>
<dbReference type="GO" id="GO:0003678">
    <property type="term" value="F:DNA helicase activity"/>
    <property type="evidence" value="ECO:0007669"/>
    <property type="project" value="UniProtKB-EC"/>
</dbReference>
<feature type="binding site" evidence="9">
    <location>
        <position position="180"/>
    </location>
    <ligand>
        <name>ATP</name>
        <dbReference type="ChEBI" id="CHEBI:30616"/>
    </ligand>
</feature>
<dbReference type="EC" id="3.6.4.-" evidence="9"/>
<feature type="region of interest" description="Head domain (RuvB-H)" evidence="9">
    <location>
        <begin position="254"/>
        <end position="344"/>
    </location>
</feature>
<dbReference type="PANTHER" id="PTHR42848">
    <property type="match status" value="1"/>
</dbReference>
<evidence type="ECO:0000256" key="9">
    <source>
        <dbReference type="HAMAP-Rule" id="MF_00016"/>
    </source>
</evidence>
<dbReference type="Gene3D" id="1.10.8.60">
    <property type="match status" value="1"/>
</dbReference>
<keyword evidence="11" id="KW-0347">Helicase</keyword>
<feature type="binding site" evidence="9">
    <location>
        <position position="20"/>
    </location>
    <ligand>
        <name>ATP</name>
        <dbReference type="ChEBI" id="CHEBI:30616"/>
    </ligand>
</feature>
<comment type="subcellular location">
    <subcellularLocation>
        <location evidence="9">Cytoplasm</location>
    </subcellularLocation>
</comment>
<dbReference type="CDD" id="cd00009">
    <property type="entry name" value="AAA"/>
    <property type="match status" value="1"/>
</dbReference>
<dbReference type="RefSeq" id="WP_420069237.1">
    <property type="nucleotide sequence ID" value="NZ_JBCHKQ010000002.1"/>
</dbReference>
<comment type="caution">
    <text evidence="11">The sequence shown here is derived from an EMBL/GenBank/DDBJ whole genome shotgun (WGS) entry which is preliminary data.</text>
</comment>
<feature type="region of interest" description="Small ATPAse domain (RuvB-S)" evidence="9">
    <location>
        <begin position="181"/>
        <end position="251"/>
    </location>
</feature>
<keyword evidence="2 9" id="KW-0547">Nucleotide-binding</keyword>
<dbReference type="Pfam" id="PF05496">
    <property type="entry name" value="RuvB_N"/>
    <property type="match status" value="1"/>
</dbReference>
<dbReference type="InterPro" id="IPR003593">
    <property type="entry name" value="AAA+_ATPase"/>
</dbReference>
<dbReference type="PANTHER" id="PTHR42848:SF1">
    <property type="entry name" value="HOLLIDAY JUNCTION BRANCH MIGRATION COMPLEX SUBUNIT RUVB"/>
    <property type="match status" value="1"/>
</dbReference>
<dbReference type="InterPro" id="IPR036388">
    <property type="entry name" value="WH-like_DNA-bd_sf"/>
</dbReference>
<dbReference type="Gene3D" id="3.40.50.300">
    <property type="entry name" value="P-loop containing nucleotide triphosphate hydrolases"/>
    <property type="match status" value="1"/>
</dbReference>
<dbReference type="Gene3D" id="1.10.10.10">
    <property type="entry name" value="Winged helix-like DNA-binding domain superfamily/Winged helix DNA-binding domain"/>
    <property type="match status" value="1"/>
</dbReference>